<dbReference type="CDD" id="cd09854">
    <property type="entry name" value="PIN_VapC-like"/>
    <property type="match status" value="1"/>
</dbReference>
<dbReference type="InterPro" id="IPR029060">
    <property type="entry name" value="PIN-like_dom_sf"/>
</dbReference>
<dbReference type="Pfam" id="PF01850">
    <property type="entry name" value="PIN"/>
    <property type="match status" value="1"/>
</dbReference>
<dbReference type="Proteomes" id="UP000229756">
    <property type="component" value="Unassembled WGS sequence"/>
</dbReference>
<evidence type="ECO:0000313" key="2">
    <source>
        <dbReference type="EMBL" id="PJC23832.1"/>
    </source>
</evidence>
<proteinExistence type="predicted"/>
<protein>
    <recommendedName>
        <fullName evidence="1">PIN domain-containing protein</fullName>
    </recommendedName>
</protein>
<dbReference type="SMART" id="SM00670">
    <property type="entry name" value="PINc"/>
    <property type="match status" value="1"/>
</dbReference>
<dbReference type="Gene3D" id="3.40.50.1010">
    <property type="entry name" value="5'-nuclease"/>
    <property type="match status" value="1"/>
</dbReference>
<dbReference type="InterPro" id="IPR052106">
    <property type="entry name" value="PINc/VapC_TA"/>
</dbReference>
<dbReference type="EMBL" id="PFSJ01000010">
    <property type="protein sequence ID" value="PJC23832.1"/>
    <property type="molecule type" value="Genomic_DNA"/>
</dbReference>
<dbReference type="PANTHER" id="PTHR38826">
    <property type="entry name" value="RIBONUCLEASE VAPC13"/>
    <property type="match status" value="1"/>
</dbReference>
<comment type="caution">
    <text evidence="2">The sequence shown here is derived from an EMBL/GenBank/DDBJ whole genome shotgun (WGS) entry which is preliminary data.</text>
</comment>
<feature type="domain" description="PIN" evidence="1">
    <location>
        <begin position="1"/>
        <end position="126"/>
    </location>
</feature>
<evidence type="ECO:0000259" key="1">
    <source>
        <dbReference type="SMART" id="SM00670"/>
    </source>
</evidence>
<dbReference type="InterPro" id="IPR002716">
    <property type="entry name" value="PIN_dom"/>
</dbReference>
<accession>A0A2M8EM67</accession>
<name>A0A2M8EM67_UNCKA</name>
<reference evidence="3" key="1">
    <citation type="submission" date="2017-09" db="EMBL/GenBank/DDBJ databases">
        <title>Depth-based differentiation of microbial function through sediment-hosted aquifers and enrichment of novel symbionts in the deep terrestrial subsurface.</title>
        <authorList>
            <person name="Probst A.J."/>
            <person name="Ladd B."/>
            <person name="Jarett J.K."/>
            <person name="Geller-Mcgrath D.E."/>
            <person name="Sieber C.M.K."/>
            <person name="Emerson J.B."/>
            <person name="Anantharaman K."/>
            <person name="Thomas B.C."/>
            <person name="Malmstrom R."/>
            <person name="Stieglmeier M."/>
            <person name="Klingl A."/>
            <person name="Woyke T."/>
            <person name="Ryan C.M."/>
            <person name="Banfield J.F."/>
        </authorList>
    </citation>
    <scope>NUCLEOTIDE SEQUENCE [LARGE SCALE GENOMIC DNA]</scope>
</reference>
<evidence type="ECO:0000313" key="3">
    <source>
        <dbReference type="Proteomes" id="UP000229756"/>
    </source>
</evidence>
<dbReference type="SUPFAM" id="SSF88723">
    <property type="entry name" value="PIN domain-like"/>
    <property type="match status" value="1"/>
</dbReference>
<dbReference type="AlphaFoldDB" id="A0A2M8EM67"/>
<organism evidence="2 3">
    <name type="scientific">candidate division WWE3 bacterium CG_4_9_14_0_2_um_filter_35_11</name>
    <dbReference type="NCBI Taxonomy" id="1975077"/>
    <lineage>
        <taxon>Bacteria</taxon>
        <taxon>Katanobacteria</taxon>
    </lineage>
</organism>
<sequence length="135" mass="15741">MRYFIDANVILRFFLKDHEEYSRKAKVIFEEIRKEKALGLVNSLVIHEVLYVSINIYGQGRKIVVSKLIALLELENLEVLDLDKKDLIEVLNSFSKLKIDFLDLVYAKVCENNKMAIISFDHHFDKLGVKRVEGI</sequence>
<gene>
    <name evidence="2" type="ORF">CO058_01480</name>
</gene>
<dbReference type="PANTHER" id="PTHR38826:SF5">
    <property type="entry name" value="RIBONUCLEASE VAPC13"/>
    <property type="match status" value="1"/>
</dbReference>